<reference evidence="2" key="1">
    <citation type="submission" date="2016-01" db="EMBL/GenBank/DDBJ databases">
        <title>Reference transcriptome for the parasite Schistocephalus solidus: insights into the molecular evolution of parasitism.</title>
        <authorList>
            <person name="Hebert F.O."/>
            <person name="Grambauer S."/>
            <person name="Barber I."/>
            <person name="Landry C.R."/>
            <person name="Aubin-Horth N."/>
        </authorList>
    </citation>
    <scope>NUCLEOTIDE SEQUENCE</scope>
</reference>
<evidence type="ECO:0000256" key="1">
    <source>
        <dbReference type="SAM" id="MobiDB-lite"/>
    </source>
</evidence>
<feature type="compositionally biased region" description="Basic and acidic residues" evidence="1">
    <location>
        <begin position="8"/>
        <end position="34"/>
    </location>
</feature>
<protein>
    <submittedName>
        <fullName evidence="2">Uncharacterized protein</fullName>
    </submittedName>
</protein>
<name>A0A0V0JBV0_SCHSO</name>
<dbReference type="EMBL" id="GEEE01000192">
    <property type="protein sequence ID" value="JAP63033.1"/>
    <property type="molecule type" value="Transcribed_RNA"/>
</dbReference>
<dbReference type="EMBL" id="GEEE01023368">
    <property type="protein sequence ID" value="JAP39857.1"/>
    <property type="molecule type" value="Transcribed_RNA"/>
</dbReference>
<dbReference type="AlphaFoldDB" id="A0A0V0JBV0"/>
<proteinExistence type="predicted"/>
<feature type="compositionally biased region" description="Polar residues" evidence="1">
    <location>
        <begin position="51"/>
        <end position="65"/>
    </location>
</feature>
<accession>A0A0V0JBV0</accession>
<sequence>MSRGPRIRGKEPARGHLNRDEKAACEQFTNKRGDLAATRTATKERKDLLVRQQSSTEDSQQQRGTTITSHIYCNFWKSGLRVSCILSLHNINNERRIRGNLSSLVESSNIQERKFKVPWSSTEVRKVAAADNHTTSEVR</sequence>
<feature type="non-terminal residue" evidence="2">
    <location>
        <position position="139"/>
    </location>
</feature>
<feature type="region of interest" description="Disordered" evidence="1">
    <location>
        <begin position="1"/>
        <end position="65"/>
    </location>
</feature>
<evidence type="ECO:0000313" key="2">
    <source>
        <dbReference type="EMBL" id="JAP63033.1"/>
    </source>
</evidence>
<organism evidence="2">
    <name type="scientific">Schistocephalus solidus</name>
    <name type="common">Tapeworm</name>
    <dbReference type="NCBI Taxonomy" id="70667"/>
    <lineage>
        <taxon>Eukaryota</taxon>
        <taxon>Metazoa</taxon>
        <taxon>Spiralia</taxon>
        <taxon>Lophotrochozoa</taxon>
        <taxon>Platyhelminthes</taxon>
        <taxon>Cestoda</taxon>
        <taxon>Eucestoda</taxon>
        <taxon>Diphyllobothriidea</taxon>
        <taxon>Diphyllobothriidae</taxon>
        <taxon>Schistocephalus</taxon>
    </lineage>
</organism>
<gene>
    <name evidence="2" type="ORF">TR120404</name>
</gene>